<evidence type="ECO:0000259" key="1">
    <source>
        <dbReference type="Pfam" id="PF01522"/>
    </source>
</evidence>
<name>A0A3B7MLK2_9BACT</name>
<dbReference type="InterPro" id="IPR002509">
    <property type="entry name" value="NODB_dom"/>
</dbReference>
<gene>
    <name evidence="2" type="ORF">D3H65_09380</name>
</gene>
<dbReference type="KEGG" id="pseg:D3H65_09380"/>
<dbReference type="EMBL" id="CP032157">
    <property type="protein sequence ID" value="AXY74173.1"/>
    <property type="molecule type" value="Genomic_DNA"/>
</dbReference>
<evidence type="ECO:0000313" key="2">
    <source>
        <dbReference type="EMBL" id="AXY74173.1"/>
    </source>
</evidence>
<organism evidence="2 3">
    <name type="scientific">Paraflavitalea soli</name>
    <dbReference type="NCBI Taxonomy" id="2315862"/>
    <lineage>
        <taxon>Bacteria</taxon>
        <taxon>Pseudomonadati</taxon>
        <taxon>Bacteroidota</taxon>
        <taxon>Chitinophagia</taxon>
        <taxon>Chitinophagales</taxon>
        <taxon>Chitinophagaceae</taxon>
        <taxon>Paraflavitalea</taxon>
    </lineage>
</organism>
<sequence length="281" mass="32516">MKITQPSCNDIKMINFVMSHSTISLFSRKQTILLFGAAWALLAMSVSLPPAHSLQQTKPALTDSTTLYLTFDDGIIPESEALDSLVRTEEVPVTVFWIGKFVLWNDTTRRIWQLMRNNPWIEPGNHSYSHANNRYFKYYQDPQQVVHDFQLNADSLQFTGKLARLPGRNAWRINNRKREDLEDCKAVADSLAAAGYSLFGWDIEWNYSSSTNQLEPAEDLLFRIGQVLKFHRSFMPRHIVILCHDPAMSSSFSITTLQHFIQQARTQYPYRFRFLSQYPAL</sequence>
<dbReference type="GO" id="GO:0005975">
    <property type="term" value="P:carbohydrate metabolic process"/>
    <property type="evidence" value="ECO:0007669"/>
    <property type="project" value="InterPro"/>
</dbReference>
<dbReference type="OrthoDB" id="9812065at2"/>
<dbReference type="GO" id="GO:0016810">
    <property type="term" value="F:hydrolase activity, acting on carbon-nitrogen (but not peptide) bonds"/>
    <property type="evidence" value="ECO:0007669"/>
    <property type="project" value="InterPro"/>
</dbReference>
<feature type="domain" description="NodB homology" evidence="1">
    <location>
        <begin position="63"/>
        <end position="157"/>
    </location>
</feature>
<dbReference type="Proteomes" id="UP000263900">
    <property type="component" value="Chromosome"/>
</dbReference>
<evidence type="ECO:0000313" key="3">
    <source>
        <dbReference type="Proteomes" id="UP000263900"/>
    </source>
</evidence>
<reference evidence="2 3" key="1">
    <citation type="submission" date="2018-09" db="EMBL/GenBank/DDBJ databases">
        <title>Genome sequencing of strain 6GH32-13.</title>
        <authorList>
            <person name="Weon H.-Y."/>
            <person name="Heo J."/>
            <person name="Kwon S.-W."/>
        </authorList>
    </citation>
    <scope>NUCLEOTIDE SEQUENCE [LARGE SCALE GENOMIC DNA]</scope>
    <source>
        <strain evidence="2 3">5GH32-13</strain>
    </source>
</reference>
<dbReference type="AlphaFoldDB" id="A0A3B7MLK2"/>
<dbReference type="Pfam" id="PF01522">
    <property type="entry name" value="Polysacc_deac_1"/>
    <property type="match status" value="1"/>
</dbReference>
<dbReference type="SUPFAM" id="SSF88713">
    <property type="entry name" value="Glycoside hydrolase/deacetylase"/>
    <property type="match status" value="1"/>
</dbReference>
<dbReference type="InterPro" id="IPR011330">
    <property type="entry name" value="Glyco_hydro/deAcase_b/a-brl"/>
</dbReference>
<dbReference type="InterPro" id="IPR050248">
    <property type="entry name" value="Polysacc_deacetylase_ArnD"/>
</dbReference>
<dbReference type="PANTHER" id="PTHR10587">
    <property type="entry name" value="GLYCOSYL TRANSFERASE-RELATED"/>
    <property type="match status" value="1"/>
</dbReference>
<proteinExistence type="predicted"/>
<keyword evidence="3" id="KW-1185">Reference proteome</keyword>
<dbReference type="Gene3D" id="3.20.20.370">
    <property type="entry name" value="Glycoside hydrolase/deacetylase"/>
    <property type="match status" value="1"/>
</dbReference>
<accession>A0A3B7MLK2</accession>
<protein>
    <recommendedName>
        <fullName evidence="1">NodB homology domain-containing protein</fullName>
    </recommendedName>
</protein>